<gene>
    <name evidence="2" type="ORF">PF006_g32606</name>
</gene>
<accession>A0A6A3PRC1</accession>
<dbReference type="AlphaFoldDB" id="A0A6A3PRC1"/>
<evidence type="ECO:0000313" key="3">
    <source>
        <dbReference type="Proteomes" id="UP000440732"/>
    </source>
</evidence>
<feature type="region of interest" description="Disordered" evidence="1">
    <location>
        <begin position="97"/>
        <end position="152"/>
    </location>
</feature>
<feature type="compositionally biased region" description="Basic and acidic residues" evidence="1">
    <location>
        <begin position="105"/>
        <end position="114"/>
    </location>
</feature>
<sequence length="152" mass="16059">MNVVLVDRCVLSRWYGQSRLSTEGISEVAKPFVAKIFEPDMPATTRTQTEQEKYRRMQQAFGRISGELALFNDEAFDTAMKQFDEWWHSLRQGHTTIDQTIHSGSGERRDHDEGGGGAGCTDSSLSGGGGDSGGGAGGGAGGRADGGGSGGE</sequence>
<evidence type="ECO:0000256" key="1">
    <source>
        <dbReference type="SAM" id="MobiDB-lite"/>
    </source>
</evidence>
<comment type="caution">
    <text evidence="2">The sequence shown here is derived from an EMBL/GenBank/DDBJ whole genome shotgun (WGS) entry which is preliminary data.</text>
</comment>
<organism evidence="2 3">
    <name type="scientific">Phytophthora fragariae</name>
    <dbReference type="NCBI Taxonomy" id="53985"/>
    <lineage>
        <taxon>Eukaryota</taxon>
        <taxon>Sar</taxon>
        <taxon>Stramenopiles</taxon>
        <taxon>Oomycota</taxon>
        <taxon>Peronosporomycetes</taxon>
        <taxon>Peronosporales</taxon>
        <taxon>Peronosporaceae</taxon>
        <taxon>Phytophthora</taxon>
    </lineage>
</organism>
<proteinExistence type="predicted"/>
<reference evidence="2 3" key="1">
    <citation type="submission" date="2018-08" db="EMBL/GenBank/DDBJ databases">
        <title>Genomic investigation of the strawberry pathogen Phytophthora fragariae indicates pathogenicity is determined by transcriptional variation in three key races.</title>
        <authorList>
            <person name="Adams T.M."/>
            <person name="Armitage A.D."/>
            <person name="Sobczyk M.K."/>
            <person name="Bates H.J."/>
            <person name="Dunwell J.M."/>
            <person name="Nellist C.F."/>
            <person name="Harrison R.J."/>
        </authorList>
    </citation>
    <scope>NUCLEOTIDE SEQUENCE [LARGE SCALE GENOMIC DNA]</scope>
    <source>
        <strain evidence="2 3">NOV-5</strain>
    </source>
</reference>
<dbReference type="Proteomes" id="UP000440732">
    <property type="component" value="Unassembled WGS sequence"/>
</dbReference>
<dbReference type="EMBL" id="QXGA01009364">
    <property type="protein sequence ID" value="KAE9056711.1"/>
    <property type="molecule type" value="Genomic_DNA"/>
</dbReference>
<evidence type="ECO:0000313" key="2">
    <source>
        <dbReference type="EMBL" id="KAE9056711.1"/>
    </source>
</evidence>
<name>A0A6A3PRC1_9STRA</name>
<protein>
    <submittedName>
        <fullName evidence="2">Uncharacterized protein</fullName>
    </submittedName>
</protein>
<feature type="compositionally biased region" description="Gly residues" evidence="1">
    <location>
        <begin position="126"/>
        <end position="152"/>
    </location>
</feature>